<keyword evidence="8 15" id="KW-0547">Nucleotide-binding</keyword>
<evidence type="ECO:0000256" key="15">
    <source>
        <dbReference type="RuleBase" id="RU366026"/>
    </source>
</evidence>
<dbReference type="EMBL" id="CP002344">
    <property type="protein sequence ID" value="ADU50247.1"/>
    <property type="molecule type" value="Genomic_DNA"/>
</dbReference>
<dbReference type="GO" id="GO:0005524">
    <property type="term" value="F:ATP binding"/>
    <property type="evidence" value="ECO:0007669"/>
    <property type="project" value="UniProtKB-UniRule"/>
</dbReference>
<keyword evidence="9 15" id="KW-0067">ATP-binding</keyword>
<dbReference type="HOGENOM" id="CLU_083486_0_2_9"/>
<evidence type="ECO:0000256" key="1">
    <source>
        <dbReference type="ARBA" id="ARBA00005121"/>
    </source>
</evidence>
<protein>
    <recommendedName>
        <fullName evidence="5 15">Corrinoid adenosyltransferase</fullName>
        <ecNumber evidence="4 15">2.5.1.17</ecNumber>
    </recommendedName>
    <alternativeName>
        <fullName evidence="10 15">Cob(II)alamin adenosyltransferase</fullName>
    </alternativeName>
    <alternativeName>
        <fullName evidence="12 15">Cob(II)yrinic acid a,c-diamide adenosyltransferase</fullName>
    </alternativeName>
    <alternativeName>
        <fullName evidence="11 15">Cobinamide/cobalamin adenosyltransferase</fullName>
    </alternativeName>
</protein>
<dbReference type="InterPro" id="IPR029499">
    <property type="entry name" value="PduO-typ"/>
</dbReference>
<dbReference type="InterPro" id="IPR036451">
    <property type="entry name" value="CblAdoTrfase-like_sf"/>
</dbReference>
<evidence type="ECO:0000256" key="2">
    <source>
        <dbReference type="ARBA" id="ARBA00007487"/>
    </source>
</evidence>
<dbReference type="GO" id="GO:0009236">
    <property type="term" value="P:cobalamin biosynthetic process"/>
    <property type="evidence" value="ECO:0007669"/>
    <property type="project" value="UniProtKB-UniRule"/>
</dbReference>
<dbReference type="eggNOG" id="COG2096">
    <property type="taxonomic scope" value="Bacteria"/>
</dbReference>
<dbReference type="UniPathway" id="UPA00148">
    <property type="reaction ID" value="UER00233"/>
</dbReference>
<keyword evidence="18" id="KW-1185">Reference proteome</keyword>
<dbReference type="AlphaFoldDB" id="E6SL45"/>
<evidence type="ECO:0000259" key="16">
    <source>
        <dbReference type="Pfam" id="PF01923"/>
    </source>
</evidence>
<name>E6SL45_THEM7</name>
<evidence type="ECO:0000256" key="9">
    <source>
        <dbReference type="ARBA" id="ARBA00022840"/>
    </source>
</evidence>
<sequence>MKIYTRTGDAGETGLLGGGRVPKSHPRVEAYGAVDELNAMLGLAAAYLDGEEPAALLRELQQDCFLLGADLAAPPGPARRQETGLPQVTAQRVQALEAWIDRLDAELPPLRQFILPGGTVAASALHVARTVARRAERRVAALAAQEEVNPVILQYLNRLSDLLFVLARWVNHRAGVPDVPWQREP</sequence>
<dbReference type="PANTHER" id="PTHR12213:SF0">
    <property type="entry name" value="CORRINOID ADENOSYLTRANSFERASE MMAB"/>
    <property type="match status" value="1"/>
</dbReference>
<evidence type="ECO:0000256" key="3">
    <source>
        <dbReference type="ARBA" id="ARBA00011233"/>
    </source>
</evidence>
<feature type="domain" description="Cobalamin adenosyltransferase-like" evidence="16">
    <location>
        <begin position="3"/>
        <end position="170"/>
    </location>
</feature>
<dbReference type="Gene3D" id="1.20.1200.10">
    <property type="entry name" value="Cobalamin adenosyltransferase-like"/>
    <property type="match status" value="1"/>
</dbReference>
<dbReference type="Pfam" id="PF01923">
    <property type="entry name" value="Cob_adeno_trans"/>
    <property type="match status" value="1"/>
</dbReference>
<dbReference type="Proteomes" id="UP000008915">
    <property type="component" value="Chromosome"/>
</dbReference>
<evidence type="ECO:0000256" key="5">
    <source>
        <dbReference type="ARBA" id="ARBA00020963"/>
    </source>
</evidence>
<keyword evidence="7 15" id="KW-0808">Transferase</keyword>
<dbReference type="KEGG" id="tmr:Tmar_0122"/>
<evidence type="ECO:0000313" key="18">
    <source>
        <dbReference type="Proteomes" id="UP000008915"/>
    </source>
</evidence>
<organism evidence="17 18">
    <name type="scientific">Thermaerobacter marianensis (strain ATCC 700841 / DSM 12885 / JCM 10246 / 7p75a)</name>
    <dbReference type="NCBI Taxonomy" id="644966"/>
    <lineage>
        <taxon>Bacteria</taxon>
        <taxon>Bacillati</taxon>
        <taxon>Bacillota</taxon>
        <taxon>Clostridia</taxon>
        <taxon>Eubacteriales</taxon>
        <taxon>Clostridiales Family XVII. Incertae Sedis</taxon>
        <taxon>Thermaerobacter</taxon>
    </lineage>
</organism>
<evidence type="ECO:0000256" key="14">
    <source>
        <dbReference type="ARBA" id="ARBA00048692"/>
    </source>
</evidence>
<dbReference type="GO" id="GO:0008817">
    <property type="term" value="F:corrinoid adenosyltransferase activity"/>
    <property type="evidence" value="ECO:0007669"/>
    <property type="project" value="UniProtKB-UniRule"/>
</dbReference>
<dbReference type="EC" id="2.5.1.17" evidence="4 15"/>
<dbReference type="FunFam" id="1.20.1200.10:FF:000001">
    <property type="entry name" value="Cob(I)yrinic acid a,c-diamide adenosyltransferase"/>
    <property type="match status" value="1"/>
</dbReference>
<accession>E6SL45</accession>
<reference evidence="18" key="2">
    <citation type="journal article" date="2010" name="Stand. Genomic Sci.">
        <title>Complete genome sequence of Thermaerobacter marianensis type strain (7p75aT).</title>
        <authorList>
            <person name="Han C."/>
            <person name="Gu W."/>
            <person name="Zhang X."/>
            <person name="Lapidus A."/>
            <person name="Nolan M."/>
            <person name="Copeland A."/>
            <person name="Lucas S."/>
            <person name="Glavina Del Rio T."/>
            <person name="Tice H."/>
            <person name="Cheng J."/>
            <person name="Tapia R."/>
            <person name="Goodwin L."/>
            <person name="Pitluck S."/>
            <person name="Pagani I."/>
            <person name="Ivanova N."/>
            <person name="Mavromatis K."/>
            <person name="Mikhailova N."/>
            <person name="Pati A."/>
            <person name="Chen A."/>
            <person name="Palaniappan K."/>
            <person name="Land M."/>
            <person name="Hauser L."/>
            <person name="Chang Y."/>
            <person name="Jeffries C."/>
            <person name="Schneider S."/>
            <person name="Rohde M."/>
            <person name="Goker M."/>
            <person name="Pukall R."/>
            <person name="Woyke T."/>
            <person name="Bristow J."/>
            <person name="Eisen J."/>
            <person name="Markowitz V."/>
            <person name="Hugenholtz P."/>
            <person name="Kyrpides N."/>
            <person name="Klenk H."/>
            <person name="Detter J."/>
        </authorList>
    </citation>
    <scope>NUCLEOTIDE SEQUENCE [LARGE SCALE GENOMIC DNA]</scope>
    <source>
        <strain evidence="18">ATCC 700841 / DSM 12885 / JCM 10246 / 7p75a</strain>
    </source>
</reference>
<comment type="similarity">
    <text evidence="2 15">Belongs to the Cob(I)alamin adenosyltransferase family.</text>
</comment>
<evidence type="ECO:0000256" key="8">
    <source>
        <dbReference type="ARBA" id="ARBA00022741"/>
    </source>
</evidence>
<evidence type="ECO:0000256" key="4">
    <source>
        <dbReference type="ARBA" id="ARBA00012454"/>
    </source>
</evidence>
<dbReference type="InterPro" id="IPR016030">
    <property type="entry name" value="CblAdoTrfase-like"/>
</dbReference>
<comment type="pathway">
    <text evidence="1 15">Cofactor biosynthesis; adenosylcobalamin biosynthesis; adenosylcobalamin from cob(II)yrinate a,c-diamide: step 2/7.</text>
</comment>
<dbReference type="SUPFAM" id="SSF89028">
    <property type="entry name" value="Cobalamin adenosyltransferase-like"/>
    <property type="match status" value="1"/>
</dbReference>
<gene>
    <name evidence="17" type="ordered locus">Tmar_0122</name>
</gene>
<comment type="subunit">
    <text evidence="3">Homotrimer.</text>
</comment>
<evidence type="ECO:0000256" key="10">
    <source>
        <dbReference type="ARBA" id="ARBA00031529"/>
    </source>
</evidence>
<keyword evidence="6 15" id="KW-0169">Cobalamin biosynthesis</keyword>
<dbReference type="NCBIfam" id="TIGR00636">
    <property type="entry name" value="PduO_Nterm"/>
    <property type="match status" value="1"/>
</dbReference>
<evidence type="ECO:0000256" key="12">
    <source>
        <dbReference type="ARBA" id="ARBA00033354"/>
    </source>
</evidence>
<dbReference type="PANTHER" id="PTHR12213">
    <property type="entry name" value="CORRINOID ADENOSYLTRANSFERASE"/>
    <property type="match status" value="1"/>
</dbReference>
<comment type="catalytic activity">
    <reaction evidence="13 15">
        <text>2 cob(II)yrinate a,c diamide + reduced [electron-transfer flavoprotein] + 2 ATP = 2 adenosylcob(III)yrinate a,c-diamide + 2 triphosphate + oxidized [electron-transfer flavoprotein] + 3 H(+)</text>
        <dbReference type="Rhea" id="RHEA:11528"/>
        <dbReference type="Rhea" id="RHEA-COMP:10685"/>
        <dbReference type="Rhea" id="RHEA-COMP:10686"/>
        <dbReference type="ChEBI" id="CHEBI:15378"/>
        <dbReference type="ChEBI" id="CHEBI:18036"/>
        <dbReference type="ChEBI" id="CHEBI:30616"/>
        <dbReference type="ChEBI" id="CHEBI:57692"/>
        <dbReference type="ChEBI" id="CHEBI:58307"/>
        <dbReference type="ChEBI" id="CHEBI:58503"/>
        <dbReference type="ChEBI" id="CHEBI:58537"/>
        <dbReference type="EC" id="2.5.1.17"/>
    </reaction>
</comment>
<evidence type="ECO:0000313" key="17">
    <source>
        <dbReference type="EMBL" id="ADU50247.1"/>
    </source>
</evidence>
<evidence type="ECO:0000256" key="6">
    <source>
        <dbReference type="ARBA" id="ARBA00022573"/>
    </source>
</evidence>
<comment type="catalytic activity">
    <reaction evidence="14 15">
        <text>2 cob(II)alamin + reduced [electron-transfer flavoprotein] + 2 ATP = 2 adenosylcob(III)alamin + 2 triphosphate + oxidized [electron-transfer flavoprotein] + 3 H(+)</text>
        <dbReference type="Rhea" id="RHEA:28671"/>
        <dbReference type="Rhea" id="RHEA-COMP:10685"/>
        <dbReference type="Rhea" id="RHEA-COMP:10686"/>
        <dbReference type="ChEBI" id="CHEBI:15378"/>
        <dbReference type="ChEBI" id="CHEBI:16304"/>
        <dbReference type="ChEBI" id="CHEBI:18036"/>
        <dbReference type="ChEBI" id="CHEBI:18408"/>
        <dbReference type="ChEBI" id="CHEBI:30616"/>
        <dbReference type="ChEBI" id="CHEBI:57692"/>
        <dbReference type="ChEBI" id="CHEBI:58307"/>
        <dbReference type="EC" id="2.5.1.17"/>
    </reaction>
</comment>
<evidence type="ECO:0000256" key="13">
    <source>
        <dbReference type="ARBA" id="ARBA00048555"/>
    </source>
</evidence>
<evidence type="ECO:0000256" key="7">
    <source>
        <dbReference type="ARBA" id="ARBA00022679"/>
    </source>
</evidence>
<dbReference type="OrthoDB" id="9778896at2"/>
<reference evidence="17 18" key="1">
    <citation type="journal article" date="2010" name="Stand. Genomic Sci.">
        <title>Complete genome sequence of Thermaerobacter marianensis type strain (7p75a).</title>
        <authorList>
            <person name="Han C."/>
            <person name="Gu W."/>
            <person name="Zhang X."/>
            <person name="Lapidus A."/>
            <person name="Nolan M."/>
            <person name="Copeland A."/>
            <person name="Lucas S."/>
            <person name="Del Rio T.G."/>
            <person name="Tice H."/>
            <person name="Cheng J.F."/>
            <person name="Tapia R."/>
            <person name="Goodwin L."/>
            <person name="Pitluck S."/>
            <person name="Pagani I."/>
            <person name="Ivanova N."/>
            <person name="Mavromatis K."/>
            <person name="Mikhailova N."/>
            <person name="Pati A."/>
            <person name="Chen A."/>
            <person name="Palaniappan K."/>
            <person name="Land M."/>
            <person name="Hauser L."/>
            <person name="Chang Y.J."/>
            <person name="Jeffries C.D."/>
            <person name="Schneider S."/>
            <person name="Rohde M."/>
            <person name="Goker M."/>
            <person name="Pukall R."/>
            <person name="Woyke T."/>
            <person name="Bristow J."/>
            <person name="Eisen J.A."/>
            <person name="Markowitz V."/>
            <person name="Hugenholtz P."/>
            <person name="Kyrpides N.C."/>
            <person name="Klenk H.P."/>
            <person name="Detter J.C."/>
        </authorList>
    </citation>
    <scope>NUCLEOTIDE SEQUENCE [LARGE SCALE GENOMIC DNA]</scope>
    <source>
        <strain evidence="18">ATCC 700841 / DSM 12885 / JCM 10246 / 7p75a</strain>
    </source>
</reference>
<proteinExistence type="inferred from homology"/>
<evidence type="ECO:0000256" key="11">
    <source>
        <dbReference type="ARBA" id="ARBA00033334"/>
    </source>
</evidence>